<dbReference type="SMART" id="SM00564">
    <property type="entry name" value="PQQ"/>
    <property type="match status" value="7"/>
</dbReference>
<reference evidence="8" key="1">
    <citation type="submission" date="2017-08" db="EMBL/GenBank/DDBJ databases">
        <title>Direct submision.</title>
        <authorList>
            <person name="Kim S.-J."/>
            <person name="Rhee S.-K."/>
        </authorList>
    </citation>
    <scope>NUCLEOTIDE SEQUENCE [LARGE SCALE GENOMIC DNA]</scope>
    <source>
        <strain evidence="8">GI5</strain>
    </source>
</reference>
<evidence type="ECO:0000256" key="5">
    <source>
        <dbReference type="SAM" id="SignalP"/>
    </source>
</evidence>
<dbReference type="SUPFAM" id="SSF50998">
    <property type="entry name" value="Quinoprotein alcohol dehydrogenase-like"/>
    <property type="match status" value="1"/>
</dbReference>
<dbReference type="GO" id="GO:0009279">
    <property type="term" value="C:cell outer membrane"/>
    <property type="evidence" value="ECO:0007669"/>
    <property type="project" value="UniProtKB-SubCell"/>
</dbReference>
<dbReference type="HAMAP" id="MF_00923">
    <property type="entry name" value="OM_assembly_BamB"/>
    <property type="match status" value="1"/>
</dbReference>
<dbReference type="InterPro" id="IPR011047">
    <property type="entry name" value="Quinoprotein_ADH-like_sf"/>
</dbReference>
<dbReference type="PROSITE" id="PS51257">
    <property type="entry name" value="PROKAR_LIPOPROTEIN"/>
    <property type="match status" value="1"/>
</dbReference>
<dbReference type="Pfam" id="PF13360">
    <property type="entry name" value="PQQ_2"/>
    <property type="match status" value="1"/>
</dbReference>
<feature type="signal peptide" evidence="5">
    <location>
        <begin position="1"/>
        <end position="18"/>
    </location>
</feature>
<evidence type="ECO:0000259" key="6">
    <source>
        <dbReference type="Pfam" id="PF13360"/>
    </source>
</evidence>
<organism evidence="7 8">
    <name type="scientific">Ketobacter alkanivorans</name>
    <dbReference type="NCBI Taxonomy" id="1917421"/>
    <lineage>
        <taxon>Bacteria</taxon>
        <taxon>Pseudomonadati</taxon>
        <taxon>Pseudomonadota</taxon>
        <taxon>Gammaproteobacteria</taxon>
        <taxon>Pseudomonadales</taxon>
        <taxon>Ketobacteraceae</taxon>
        <taxon>Ketobacter</taxon>
    </lineage>
</organism>
<comment type="subunit">
    <text evidence="4">Part of the Bam complex.</text>
</comment>
<keyword evidence="3 4" id="KW-0998">Cell outer membrane</keyword>
<keyword evidence="4" id="KW-0449">Lipoprotein</keyword>
<dbReference type="EMBL" id="CP022684">
    <property type="protein sequence ID" value="AUM11900.1"/>
    <property type="molecule type" value="Genomic_DNA"/>
</dbReference>
<feature type="domain" description="Pyrrolo-quinoline quinone repeat" evidence="6">
    <location>
        <begin position="72"/>
        <end position="303"/>
    </location>
</feature>
<evidence type="ECO:0000256" key="4">
    <source>
        <dbReference type="HAMAP-Rule" id="MF_00923"/>
    </source>
</evidence>
<dbReference type="InterPro" id="IPR015943">
    <property type="entry name" value="WD40/YVTN_repeat-like_dom_sf"/>
</dbReference>
<dbReference type="InterPro" id="IPR002372">
    <property type="entry name" value="PQQ_rpt_dom"/>
</dbReference>
<dbReference type="OrthoDB" id="5173551at2"/>
<feature type="chain" id="PRO_5015016132" description="Outer membrane protein assembly factor BamB" evidence="5">
    <location>
        <begin position="19"/>
        <end position="400"/>
    </location>
</feature>
<dbReference type="PANTHER" id="PTHR34512">
    <property type="entry name" value="CELL SURFACE PROTEIN"/>
    <property type="match status" value="1"/>
</dbReference>
<comment type="similarity">
    <text evidence="4">Belongs to the BamB family.</text>
</comment>
<evidence type="ECO:0000256" key="2">
    <source>
        <dbReference type="ARBA" id="ARBA00023136"/>
    </source>
</evidence>
<comment type="function">
    <text evidence="4">Part of the outer membrane protein assembly complex, which is involved in assembly and insertion of beta-barrel proteins into the outer membrane.</text>
</comment>
<dbReference type="InterPro" id="IPR017687">
    <property type="entry name" value="BamB"/>
</dbReference>
<dbReference type="NCBIfam" id="TIGR03300">
    <property type="entry name" value="assembly_YfgL"/>
    <property type="match status" value="1"/>
</dbReference>
<proteinExistence type="inferred from homology"/>
<dbReference type="AlphaFoldDB" id="A0A2K9LI32"/>
<keyword evidence="1 4" id="KW-0732">Signal</keyword>
<dbReference type="Gene3D" id="2.130.10.10">
    <property type="entry name" value="YVTN repeat-like/Quinoprotein amine dehydrogenase"/>
    <property type="match status" value="1"/>
</dbReference>
<dbReference type="GO" id="GO:0043165">
    <property type="term" value="P:Gram-negative-bacterium-type cell outer membrane assembly"/>
    <property type="evidence" value="ECO:0007669"/>
    <property type="project" value="UniProtKB-UniRule"/>
</dbReference>
<keyword evidence="4" id="KW-0564">Palmitate</keyword>
<evidence type="ECO:0000256" key="3">
    <source>
        <dbReference type="ARBA" id="ARBA00023237"/>
    </source>
</evidence>
<dbReference type="GO" id="GO:0051205">
    <property type="term" value="P:protein insertion into membrane"/>
    <property type="evidence" value="ECO:0007669"/>
    <property type="project" value="UniProtKB-UniRule"/>
</dbReference>
<dbReference type="RefSeq" id="WP_101893238.1">
    <property type="nucleotide sequence ID" value="NZ_CP022684.1"/>
</dbReference>
<dbReference type="InterPro" id="IPR018391">
    <property type="entry name" value="PQQ_b-propeller_rpt"/>
</dbReference>
<protein>
    <recommendedName>
        <fullName evidence="4">Outer membrane protein assembly factor BamB</fullName>
    </recommendedName>
</protein>
<keyword evidence="2 4" id="KW-0472">Membrane</keyword>
<evidence type="ECO:0000313" key="7">
    <source>
        <dbReference type="EMBL" id="AUM11900.1"/>
    </source>
</evidence>
<comment type="subcellular location">
    <subcellularLocation>
        <location evidence="4">Cell outer membrane</location>
        <topology evidence="4">Lipid-anchor</topology>
    </subcellularLocation>
</comment>
<keyword evidence="8" id="KW-1185">Reference proteome</keyword>
<evidence type="ECO:0000313" key="8">
    <source>
        <dbReference type="Proteomes" id="UP000235116"/>
    </source>
</evidence>
<sequence>MRNWFLALLLPLFLLACSDDENLVPPSPLPQFKAQITVKKLWTARIGEGVDEAYLSLKPAVTERWVFAASAEGQVFKIDRLTGKREWSVDIDRNITGGVGAAYGMVAVGTANGEVLILNEDDGSVLWEKALSGQILSVPAFGSNRVVVQTIDGRLHGLDRNDGSTVWLFDTSIPILTLRGESSPVVMGRATLAGFANGKLVALDTESGFVAWERLIGESKGRSELERLNDLDGRFWVSSQVAYAVTFQGGLAAIDVPSGRVLWTKPMSSYAGVSEFLSQLYVVDEDSVLYAKDSISGTDVWQQEQLKGRGLSAPTAYDRYVLVGDYEGFLYWLSYQDGSFLARAKVGVKRYSHANYKAQSLRRVTDAADGLRVEPVVFDDTVYVQGNSGELAAYKAIEEK</sequence>
<dbReference type="PANTHER" id="PTHR34512:SF30">
    <property type="entry name" value="OUTER MEMBRANE PROTEIN ASSEMBLY FACTOR BAMB"/>
    <property type="match status" value="1"/>
</dbReference>
<accession>A0A2K9LI32</accession>
<name>A0A2K9LI32_9GAMM</name>
<gene>
    <name evidence="4 7" type="primary">bamB</name>
    <name evidence="7" type="ORF">Kalk_05435</name>
</gene>
<dbReference type="Proteomes" id="UP000235116">
    <property type="component" value="Chromosome"/>
</dbReference>
<dbReference type="KEGG" id="kak:Kalk_05435"/>
<evidence type="ECO:0000256" key="1">
    <source>
        <dbReference type="ARBA" id="ARBA00022729"/>
    </source>
</evidence>